<keyword evidence="7 8" id="KW-0472">Membrane</keyword>
<evidence type="ECO:0000313" key="11">
    <source>
        <dbReference type="Proteomes" id="UP000739538"/>
    </source>
</evidence>
<evidence type="ECO:0000256" key="6">
    <source>
        <dbReference type="ARBA" id="ARBA00022989"/>
    </source>
</evidence>
<feature type="transmembrane region" description="Helical" evidence="8">
    <location>
        <begin position="14"/>
        <end position="35"/>
    </location>
</feature>
<feature type="domain" description="ArnT-like N-terminal" evidence="9">
    <location>
        <begin position="108"/>
        <end position="246"/>
    </location>
</feature>
<evidence type="ECO:0000313" key="10">
    <source>
        <dbReference type="EMBL" id="MCA9758250.1"/>
    </source>
</evidence>
<keyword evidence="5 8" id="KW-0812">Transmembrane</keyword>
<keyword evidence="2" id="KW-1003">Cell membrane</keyword>
<dbReference type="AlphaFoldDB" id="A0A956NJD9"/>
<reference evidence="10" key="2">
    <citation type="journal article" date="2021" name="Microbiome">
        <title>Successional dynamics and alternative stable states in a saline activated sludge microbial community over 9 years.</title>
        <authorList>
            <person name="Wang Y."/>
            <person name="Ye J."/>
            <person name="Ju F."/>
            <person name="Liu L."/>
            <person name="Boyd J.A."/>
            <person name="Deng Y."/>
            <person name="Parks D.H."/>
            <person name="Jiang X."/>
            <person name="Yin X."/>
            <person name="Woodcroft B.J."/>
            <person name="Tyson G.W."/>
            <person name="Hugenholtz P."/>
            <person name="Polz M.F."/>
            <person name="Zhang T."/>
        </authorList>
    </citation>
    <scope>NUCLEOTIDE SEQUENCE</scope>
    <source>
        <strain evidence="10">HKST-UBA02</strain>
    </source>
</reference>
<comment type="caution">
    <text evidence="10">The sequence shown here is derived from an EMBL/GenBank/DDBJ whole genome shotgun (WGS) entry which is preliminary data.</text>
</comment>
<dbReference type="GO" id="GO:0005886">
    <property type="term" value="C:plasma membrane"/>
    <property type="evidence" value="ECO:0007669"/>
    <property type="project" value="UniProtKB-SubCell"/>
</dbReference>
<reference evidence="10" key="1">
    <citation type="submission" date="2020-04" db="EMBL/GenBank/DDBJ databases">
        <authorList>
            <person name="Zhang T."/>
        </authorList>
    </citation>
    <scope>NUCLEOTIDE SEQUENCE</scope>
    <source>
        <strain evidence="10">HKST-UBA02</strain>
    </source>
</reference>
<name>A0A956NJD9_UNCEI</name>
<feature type="transmembrane region" description="Helical" evidence="8">
    <location>
        <begin position="219"/>
        <end position="245"/>
    </location>
</feature>
<evidence type="ECO:0000256" key="7">
    <source>
        <dbReference type="ARBA" id="ARBA00023136"/>
    </source>
</evidence>
<keyword evidence="3" id="KW-0328">Glycosyltransferase</keyword>
<dbReference type="GO" id="GO:0009103">
    <property type="term" value="P:lipopolysaccharide biosynthetic process"/>
    <property type="evidence" value="ECO:0007669"/>
    <property type="project" value="UniProtKB-ARBA"/>
</dbReference>
<dbReference type="EMBL" id="JAGQHS010000154">
    <property type="protein sequence ID" value="MCA9758250.1"/>
    <property type="molecule type" value="Genomic_DNA"/>
</dbReference>
<comment type="subcellular location">
    <subcellularLocation>
        <location evidence="1">Cell membrane</location>
        <topology evidence="1">Multi-pass membrane protein</topology>
    </subcellularLocation>
</comment>
<feature type="transmembrane region" description="Helical" evidence="8">
    <location>
        <begin position="257"/>
        <end position="278"/>
    </location>
</feature>
<feature type="transmembrane region" description="Helical" evidence="8">
    <location>
        <begin position="525"/>
        <end position="547"/>
    </location>
</feature>
<keyword evidence="6 8" id="KW-1133">Transmembrane helix</keyword>
<evidence type="ECO:0000256" key="1">
    <source>
        <dbReference type="ARBA" id="ARBA00004651"/>
    </source>
</evidence>
<feature type="transmembrane region" description="Helical" evidence="8">
    <location>
        <begin position="397"/>
        <end position="416"/>
    </location>
</feature>
<feature type="transmembrane region" description="Helical" evidence="8">
    <location>
        <begin position="446"/>
        <end position="465"/>
    </location>
</feature>
<dbReference type="PANTHER" id="PTHR33908">
    <property type="entry name" value="MANNOSYLTRANSFERASE YKCB-RELATED"/>
    <property type="match status" value="1"/>
</dbReference>
<dbReference type="Pfam" id="PF02366">
    <property type="entry name" value="PMT"/>
    <property type="match status" value="1"/>
</dbReference>
<accession>A0A956NJD9</accession>
<evidence type="ECO:0000256" key="3">
    <source>
        <dbReference type="ARBA" id="ARBA00022676"/>
    </source>
</evidence>
<evidence type="ECO:0000256" key="5">
    <source>
        <dbReference type="ARBA" id="ARBA00022692"/>
    </source>
</evidence>
<gene>
    <name evidence="10" type="ORF">KDA27_20820</name>
</gene>
<dbReference type="InterPro" id="IPR050297">
    <property type="entry name" value="LipidA_mod_glycosyltrf_83"/>
</dbReference>
<dbReference type="GO" id="GO:0006493">
    <property type="term" value="P:protein O-linked glycosylation"/>
    <property type="evidence" value="ECO:0007669"/>
    <property type="project" value="InterPro"/>
</dbReference>
<evidence type="ECO:0000256" key="8">
    <source>
        <dbReference type="SAM" id="Phobius"/>
    </source>
</evidence>
<proteinExistence type="predicted"/>
<feature type="transmembrane region" description="Helical" evidence="8">
    <location>
        <begin position="114"/>
        <end position="134"/>
    </location>
</feature>
<feature type="transmembrane region" description="Helical" evidence="8">
    <location>
        <begin position="496"/>
        <end position="513"/>
    </location>
</feature>
<dbReference type="PANTHER" id="PTHR33908:SF11">
    <property type="entry name" value="MEMBRANE PROTEIN"/>
    <property type="match status" value="1"/>
</dbReference>
<organism evidence="10 11">
    <name type="scientific">Eiseniibacteriota bacterium</name>
    <dbReference type="NCBI Taxonomy" id="2212470"/>
    <lineage>
        <taxon>Bacteria</taxon>
        <taxon>Candidatus Eiseniibacteriota</taxon>
    </lineage>
</organism>
<evidence type="ECO:0000259" key="9">
    <source>
        <dbReference type="Pfam" id="PF02366"/>
    </source>
</evidence>
<dbReference type="GO" id="GO:0016763">
    <property type="term" value="F:pentosyltransferase activity"/>
    <property type="evidence" value="ECO:0007669"/>
    <property type="project" value="TreeGrafter"/>
</dbReference>
<keyword evidence="4" id="KW-0808">Transferase</keyword>
<evidence type="ECO:0000256" key="2">
    <source>
        <dbReference type="ARBA" id="ARBA00022475"/>
    </source>
</evidence>
<protein>
    <submittedName>
        <fullName evidence="10">Phospholipid carrier-dependent glycosyltransferase</fullName>
    </submittedName>
</protein>
<dbReference type="Proteomes" id="UP000739538">
    <property type="component" value="Unassembled WGS sequence"/>
</dbReference>
<feature type="transmembrane region" description="Helical" evidence="8">
    <location>
        <begin position="559"/>
        <end position="575"/>
    </location>
</feature>
<dbReference type="InterPro" id="IPR003342">
    <property type="entry name" value="ArnT-like_N"/>
</dbReference>
<dbReference type="GO" id="GO:0000030">
    <property type="term" value="F:mannosyltransferase activity"/>
    <property type="evidence" value="ECO:0007669"/>
    <property type="project" value="InterPro"/>
</dbReference>
<feature type="transmembrane region" description="Helical" evidence="8">
    <location>
        <begin position="141"/>
        <end position="159"/>
    </location>
</feature>
<sequence>MTSSRFTGNALRQYLVPASLALLVLLVLVPNVFVLPAESLYPIRSDSEKYDNAAMGFAHFVEDLPTALPKLFGGEFSDEERERYEWGSGILQHAPSYVVPLGLTYSLLGHSEKAGRLFTVLLSAATAFLLVWWTERRFGRIAAALAGVAFAFWPPHVYFGTAIMTEMPITFGVIAAIVGLESTRALRPADKEDARRSLTDKGSFLRRALSFRRRDIGPVAFGGALLALAALAKFSLLYLILPFLLLDVVERGRRAGWLAFVGLRLAGLGLVFGLWGGFLAGADLPREGVSGGFTSDLFLFRGNYAEDRGFETVGLGDANVPVLVEAVRRNSRASAGEMEEDEYVSTVFRDALRATIRQDPIGWLALVGAKANWFWSCPAVSTDVQAWFGRIPPPTRFQLVVVIFGLLGIGAVILGARQGFLPLLFVTYLMSIHAVTHLVGRYDIPAVALMFGYSAGGAALLGRWVRDLARRRAGEVEPSSALPSAFGPRSFRTPRVAILAVGLVLLLLFVLVPRDVWVGGGMAPATAALVHAFTGFASCLALGVWLLSGWWGRRAWPRVVGAALLPVVFGLLGVADVRANRDPDQWEARLSKPGDTIVQRLEIPADLEWKAVIRAEVAIDMLADAGTKPVVVVRLDGTVLRQFPEGIANLDEDYLMDRRIHGAQKRYERVLRAYDEQLDSYVRHRYPDAGHDFFLQWYRIPVEVDSLRGRTEVEIEIELIDPKGGGVTVFGDGDVEPSPRKGPTRRVHAPAYLENPYELSVYQFRLFGSDRKRADVRLTRPMDLYSSHADGAFVRGGEPLKDDLSPARGAQRGEYRVRLRTKLRGYYVYRDRGKPDLDPIWAVYPKPDELPVSANDLRHLSARREDYFNGWWSY</sequence>
<evidence type="ECO:0000256" key="4">
    <source>
        <dbReference type="ARBA" id="ARBA00022679"/>
    </source>
</evidence>